<dbReference type="SUPFAM" id="SSF81383">
    <property type="entry name" value="F-box domain"/>
    <property type="match status" value="1"/>
</dbReference>
<accession>A0ABR4LWL7</accession>
<keyword evidence="4" id="KW-1185">Reference proteome</keyword>
<comment type="caution">
    <text evidence="3">The sequence shown here is derived from an EMBL/GenBank/DDBJ whole genome shotgun (WGS) entry which is preliminary data.</text>
</comment>
<protein>
    <recommendedName>
        <fullName evidence="2">F-box domain-containing protein</fullName>
    </recommendedName>
</protein>
<feature type="domain" description="F-box" evidence="2">
    <location>
        <begin position="390"/>
        <end position="434"/>
    </location>
</feature>
<evidence type="ECO:0000313" key="3">
    <source>
        <dbReference type="EMBL" id="KAL2867778.1"/>
    </source>
</evidence>
<feature type="compositionally biased region" description="Acidic residues" evidence="1">
    <location>
        <begin position="67"/>
        <end position="90"/>
    </location>
</feature>
<evidence type="ECO:0000259" key="2">
    <source>
        <dbReference type="PROSITE" id="PS50181"/>
    </source>
</evidence>
<dbReference type="InterPro" id="IPR036047">
    <property type="entry name" value="F-box-like_dom_sf"/>
</dbReference>
<gene>
    <name evidence="3" type="ORF">BJX67DRAFT_352248</name>
</gene>
<dbReference type="PROSITE" id="PS50181">
    <property type="entry name" value="FBOX"/>
    <property type="match status" value="1"/>
</dbReference>
<dbReference type="InterPro" id="IPR001810">
    <property type="entry name" value="F-box_dom"/>
</dbReference>
<feature type="compositionally biased region" description="Polar residues" evidence="1">
    <location>
        <begin position="371"/>
        <end position="388"/>
    </location>
</feature>
<proteinExistence type="predicted"/>
<dbReference type="EMBL" id="JBFXLQ010000017">
    <property type="protein sequence ID" value="KAL2867778.1"/>
    <property type="molecule type" value="Genomic_DNA"/>
</dbReference>
<dbReference type="GeneID" id="98144069"/>
<organism evidence="3 4">
    <name type="scientific">Aspergillus lucknowensis</name>
    <dbReference type="NCBI Taxonomy" id="176173"/>
    <lineage>
        <taxon>Eukaryota</taxon>
        <taxon>Fungi</taxon>
        <taxon>Dikarya</taxon>
        <taxon>Ascomycota</taxon>
        <taxon>Pezizomycotina</taxon>
        <taxon>Eurotiomycetes</taxon>
        <taxon>Eurotiomycetidae</taxon>
        <taxon>Eurotiales</taxon>
        <taxon>Aspergillaceae</taxon>
        <taxon>Aspergillus</taxon>
        <taxon>Aspergillus subgen. Nidulantes</taxon>
    </lineage>
</organism>
<dbReference type="Proteomes" id="UP001610432">
    <property type="component" value="Unassembled WGS sequence"/>
</dbReference>
<sequence>MGYSEIHCHLCGVSFNIARCRKPGEPELASWNYMGRVCDGPAPEELDLEECAQSGCCFVVSYPSDERDDVVEDPDYTPGEDLDDDEPFEYDSDHDSADAMSLDEEQEADEGNSMSDAGPYHDFLSRVLYPQDRFSGEPVGGFENSNTRSRIETVIPVTSDNFPDGYEPYELEHIPAPNCPRVNGYSGHVISLEEMRGCRTAQYLVHKRVAGGDWQPDGFHEDWEVSEDWFLSGVSDGIPSRDMDFPRTGFERGGVQDINADNVNYDPEYTAPNDLAMPFHPWCFDIFTRQSKVQFKRVNVSGLMKWRNAELSYDDFYSFARAREVNEGREQFWMYVPRSEYLAANPLYVPGLPPLLLAAVEEDSESRSQKDSVSSCPAESSQPLSQTSRPDPLAFLPLDIRLLIVDFLQPADVHNLHIASQAFRQLPNSVWYRFVRDEMPWLWEAWGEAEIEHTPSFWTTMSANEFQYLHERQIDYRNALDEEGLPAEEMVEYLLPPPKAKPEELKLPRETTNWHQVYTQIKRNWAQLRGLRNRKRIWEDVEEVIRRIRKYEGL</sequence>
<reference evidence="3 4" key="1">
    <citation type="submission" date="2024-07" db="EMBL/GenBank/DDBJ databases">
        <title>Section-level genome sequencing and comparative genomics of Aspergillus sections Usti and Cavernicolus.</title>
        <authorList>
            <consortium name="Lawrence Berkeley National Laboratory"/>
            <person name="Nybo J.L."/>
            <person name="Vesth T.C."/>
            <person name="Theobald S."/>
            <person name="Frisvad J.C."/>
            <person name="Larsen T.O."/>
            <person name="Kjaerboelling I."/>
            <person name="Rothschild-Mancinelli K."/>
            <person name="Lyhne E.K."/>
            <person name="Kogle M.E."/>
            <person name="Barry K."/>
            <person name="Clum A."/>
            <person name="Na H."/>
            <person name="Ledsgaard L."/>
            <person name="Lin J."/>
            <person name="Lipzen A."/>
            <person name="Kuo A."/>
            <person name="Riley R."/>
            <person name="Mondo S."/>
            <person name="Labutti K."/>
            <person name="Haridas S."/>
            <person name="Pangalinan J."/>
            <person name="Salamov A.A."/>
            <person name="Simmons B.A."/>
            <person name="Magnuson J.K."/>
            <person name="Chen J."/>
            <person name="Drula E."/>
            <person name="Henrissat B."/>
            <person name="Wiebenga A."/>
            <person name="Lubbers R.J."/>
            <person name="Gomes A.C."/>
            <person name="Macurrencykelacurrency M.R."/>
            <person name="Stajich J."/>
            <person name="Grigoriev I.V."/>
            <person name="Mortensen U.H."/>
            <person name="De Vries R.P."/>
            <person name="Baker S.E."/>
            <person name="Andersen M.R."/>
        </authorList>
    </citation>
    <scope>NUCLEOTIDE SEQUENCE [LARGE SCALE GENOMIC DNA]</scope>
    <source>
        <strain evidence="3 4">CBS 449.75</strain>
    </source>
</reference>
<evidence type="ECO:0000313" key="4">
    <source>
        <dbReference type="Proteomes" id="UP001610432"/>
    </source>
</evidence>
<evidence type="ECO:0000256" key="1">
    <source>
        <dbReference type="SAM" id="MobiDB-lite"/>
    </source>
</evidence>
<dbReference type="RefSeq" id="XP_070886757.1">
    <property type="nucleotide sequence ID" value="XM_071028997.1"/>
</dbReference>
<feature type="region of interest" description="Disordered" evidence="1">
    <location>
        <begin position="366"/>
        <end position="388"/>
    </location>
</feature>
<feature type="region of interest" description="Disordered" evidence="1">
    <location>
        <begin position="67"/>
        <end position="96"/>
    </location>
</feature>
<name>A0ABR4LWL7_9EURO</name>